<feature type="compositionally biased region" description="Polar residues" evidence="2">
    <location>
        <begin position="121"/>
        <end position="140"/>
    </location>
</feature>
<accession>A0A9P8JQR8</accession>
<dbReference type="AlphaFoldDB" id="A0A9P8JQR8"/>
<proteinExistence type="predicted"/>
<feature type="non-terminal residue" evidence="3">
    <location>
        <position position="289"/>
    </location>
</feature>
<feature type="compositionally biased region" description="Basic and acidic residues" evidence="2">
    <location>
        <begin position="107"/>
        <end position="120"/>
    </location>
</feature>
<organism evidence="3 4">
    <name type="scientific">Aureobasidium melanogenum</name>
    <name type="common">Aureobasidium pullulans var. melanogenum</name>
    <dbReference type="NCBI Taxonomy" id="46634"/>
    <lineage>
        <taxon>Eukaryota</taxon>
        <taxon>Fungi</taxon>
        <taxon>Dikarya</taxon>
        <taxon>Ascomycota</taxon>
        <taxon>Pezizomycotina</taxon>
        <taxon>Dothideomycetes</taxon>
        <taxon>Dothideomycetidae</taxon>
        <taxon>Dothideales</taxon>
        <taxon>Saccotheciaceae</taxon>
        <taxon>Aureobasidium</taxon>
    </lineage>
</organism>
<feature type="coiled-coil region" evidence="1">
    <location>
        <begin position="30"/>
        <end position="57"/>
    </location>
</feature>
<name>A0A9P8JQR8_AURME</name>
<reference evidence="3" key="2">
    <citation type="submission" date="2021-08" db="EMBL/GenBank/DDBJ databases">
        <authorList>
            <person name="Gostincar C."/>
            <person name="Sun X."/>
            <person name="Song Z."/>
            <person name="Gunde-Cimerman N."/>
        </authorList>
    </citation>
    <scope>NUCLEOTIDE SEQUENCE</scope>
    <source>
        <strain evidence="3">EXF-9298</strain>
    </source>
</reference>
<keyword evidence="4" id="KW-1185">Reference proteome</keyword>
<feature type="region of interest" description="Disordered" evidence="2">
    <location>
        <begin position="107"/>
        <end position="140"/>
    </location>
</feature>
<evidence type="ECO:0000313" key="4">
    <source>
        <dbReference type="Proteomes" id="UP000729357"/>
    </source>
</evidence>
<evidence type="ECO:0000256" key="2">
    <source>
        <dbReference type="SAM" id="MobiDB-lite"/>
    </source>
</evidence>
<comment type="caution">
    <text evidence="3">The sequence shown here is derived from an EMBL/GenBank/DDBJ whole genome shotgun (WGS) entry which is preliminary data.</text>
</comment>
<gene>
    <name evidence="3" type="ORF">KCU98_g11981</name>
</gene>
<reference evidence="3" key="1">
    <citation type="journal article" date="2021" name="J Fungi (Basel)">
        <title>Virulence traits and population genomics of the black yeast Aureobasidium melanogenum.</title>
        <authorList>
            <person name="Cernosa A."/>
            <person name="Sun X."/>
            <person name="Gostincar C."/>
            <person name="Fang C."/>
            <person name="Gunde-Cimerman N."/>
            <person name="Song Z."/>
        </authorList>
    </citation>
    <scope>NUCLEOTIDE SEQUENCE</scope>
    <source>
        <strain evidence="3">EXF-9298</strain>
    </source>
</reference>
<dbReference type="Proteomes" id="UP000729357">
    <property type="component" value="Unassembled WGS sequence"/>
</dbReference>
<dbReference type="EMBL" id="JAHFXS010001995">
    <property type="protein sequence ID" value="KAG9974457.1"/>
    <property type="molecule type" value="Genomic_DNA"/>
</dbReference>
<evidence type="ECO:0000313" key="3">
    <source>
        <dbReference type="EMBL" id="KAG9974457.1"/>
    </source>
</evidence>
<protein>
    <submittedName>
        <fullName evidence="3">Uncharacterized protein</fullName>
    </submittedName>
</protein>
<evidence type="ECO:0000256" key="1">
    <source>
        <dbReference type="SAM" id="Coils"/>
    </source>
</evidence>
<sequence length="289" mass="32798">MAASQRSLRQEIDILRERLNNLGPAVQVSFNKLKDQIQSLEQRTHALEQQTYALEEQTRVLGERVSAVEEENRTLRAVEPDSDLSSEMPLTNTIWAQENTLEDITPDHLLGDATSEHDSESGSPQRVASPVHEQTSATSTTIKNDDKAFVVWYENETLTTNAHAHVLDTQDWRDLLAAFAKTHTFLTEKNDEWHLTTRTDVCMRDVVQKSKDSKSMQWTVASPGKFCCKRCLNTQRVCLIYNEESGRLEALPLPEEVRPKGAPFGIEWFLTEQPNMSNKAGFKGLWRAA</sequence>
<keyword evidence="1" id="KW-0175">Coiled coil</keyword>